<protein>
    <recommendedName>
        <fullName evidence="2">pyridoxal kinase</fullName>
        <ecNumber evidence="2">2.7.1.35</ecNumber>
    </recommendedName>
</protein>
<evidence type="ECO:0000256" key="3">
    <source>
        <dbReference type="ARBA" id="ARBA00022679"/>
    </source>
</evidence>
<dbReference type="Gene3D" id="3.40.1190.20">
    <property type="match status" value="1"/>
</dbReference>
<evidence type="ECO:0000256" key="4">
    <source>
        <dbReference type="ARBA" id="ARBA00022741"/>
    </source>
</evidence>
<evidence type="ECO:0000259" key="7">
    <source>
        <dbReference type="Pfam" id="PF08543"/>
    </source>
</evidence>
<dbReference type="GO" id="GO:0008478">
    <property type="term" value="F:pyridoxal kinase activity"/>
    <property type="evidence" value="ECO:0007669"/>
    <property type="project" value="UniProtKB-EC"/>
</dbReference>
<evidence type="ECO:0000313" key="8">
    <source>
        <dbReference type="EMBL" id="KAL3802712.1"/>
    </source>
</evidence>
<evidence type="ECO:0000313" key="9">
    <source>
        <dbReference type="Proteomes" id="UP001530400"/>
    </source>
</evidence>
<accession>A0ABD3QR62</accession>
<dbReference type="EMBL" id="JALLPJ020000088">
    <property type="protein sequence ID" value="KAL3802712.1"/>
    <property type="molecule type" value="Genomic_DNA"/>
</dbReference>
<dbReference type="InterPro" id="IPR029056">
    <property type="entry name" value="Ribokinase-like"/>
</dbReference>
<dbReference type="InterPro" id="IPR013749">
    <property type="entry name" value="PM/HMP-P_kinase-1"/>
</dbReference>
<evidence type="ECO:0000256" key="6">
    <source>
        <dbReference type="ARBA" id="ARBA00022840"/>
    </source>
</evidence>
<comment type="similarity">
    <text evidence="1">Belongs to the pyridoxine kinase family.</text>
</comment>
<reference evidence="8 9" key="1">
    <citation type="submission" date="2024-10" db="EMBL/GenBank/DDBJ databases">
        <title>Updated reference genomes for cyclostephanoid diatoms.</title>
        <authorList>
            <person name="Roberts W.R."/>
            <person name="Alverson A.J."/>
        </authorList>
    </citation>
    <scope>NUCLEOTIDE SEQUENCE [LARGE SCALE GENOMIC DNA]</scope>
    <source>
        <strain evidence="8 9">AJA010-31</strain>
    </source>
</reference>
<evidence type="ECO:0000256" key="2">
    <source>
        <dbReference type="ARBA" id="ARBA00012104"/>
    </source>
</evidence>
<dbReference type="GO" id="GO:0042816">
    <property type="term" value="P:vitamin B6 metabolic process"/>
    <property type="evidence" value="ECO:0007669"/>
    <property type="project" value="UniProtKB-ARBA"/>
</dbReference>
<dbReference type="Pfam" id="PF08543">
    <property type="entry name" value="Phos_pyr_kin"/>
    <property type="match status" value="1"/>
</dbReference>
<comment type="caution">
    <text evidence="8">The sequence shown here is derived from an EMBL/GenBank/DDBJ whole genome shotgun (WGS) entry which is preliminary data.</text>
</comment>
<dbReference type="AlphaFoldDB" id="A0ABD3QR62"/>
<sequence length="347" mass="37767">MSLIENTKRVLSIQSHVVSGYVGNKAAVFPLQLLGFEVDIINSVHFSNHTGYPNKWEGDVLDGTKLLKLIDGLGRNGLLSDDDESGSGRIDHMLTGYIGSESFLRSIVTIVKKLRSLNPKTFRYVCDPVLGDAGKLYVPSELVDIYREEVLPLSDVATPNQFEAEVLTGVSIASIDDAQRACGVLHDMGVPLVLITSIIFQHGNEQITRVGSLTTHDRSPTIGMLASRRRRSNSGTEIVDQYILYAPLIAGQFTGTGDVCAALFLAWTADLSDGDSNELNVALEKVGGTMHAIVKRTAEYAESLSSSSSNEAKRVFSREMQLIKSRDDIITPPRLFNAIKLAPSTAK</sequence>
<dbReference type="PANTHER" id="PTHR10534:SF2">
    <property type="entry name" value="PYRIDOXAL KINASE"/>
    <property type="match status" value="1"/>
</dbReference>
<keyword evidence="6" id="KW-0067">ATP-binding</keyword>
<dbReference type="PANTHER" id="PTHR10534">
    <property type="entry name" value="PYRIDOXAL KINASE"/>
    <property type="match status" value="1"/>
</dbReference>
<keyword evidence="9" id="KW-1185">Reference proteome</keyword>
<evidence type="ECO:0000256" key="5">
    <source>
        <dbReference type="ARBA" id="ARBA00022777"/>
    </source>
</evidence>
<dbReference type="NCBIfam" id="TIGR00687">
    <property type="entry name" value="pyridox_kin"/>
    <property type="match status" value="1"/>
</dbReference>
<dbReference type="EC" id="2.7.1.35" evidence="2"/>
<feature type="domain" description="Pyridoxamine kinase/Phosphomethylpyrimidine kinase" evidence="7">
    <location>
        <begin position="91"/>
        <end position="204"/>
    </location>
</feature>
<dbReference type="InterPro" id="IPR004625">
    <property type="entry name" value="PyrdxlKinase"/>
</dbReference>
<proteinExistence type="inferred from homology"/>
<organism evidence="8 9">
    <name type="scientific">Cyclotella atomus</name>
    <dbReference type="NCBI Taxonomy" id="382360"/>
    <lineage>
        <taxon>Eukaryota</taxon>
        <taxon>Sar</taxon>
        <taxon>Stramenopiles</taxon>
        <taxon>Ochrophyta</taxon>
        <taxon>Bacillariophyta</taxon>
        <taxon>Coscinodiscophyceae</taxon>
        <taxon>Thalassiosirophycidae</taxon>
        <taxon>Stephanodiscales</taxon>
        <taxon>Stephanodiscaceae</taxon>
        <taxon>Cyclotella</taxon>
    </lineage>
</organism>
<dbReference type="SUPFAM" id="SSF53613">
    <property type="entry name" value="Ribokinase-like"/>
    <property type="match status" value="1"/>
</dbReference>
<evidence type="ECO:0000256" key="1">
    <source>
        <dbReference type="ARBA" id="ARBA00008805"/>
    </source>
</evidence>
<dbReference type="CDD" id="cd01173">
    <property type="entry name" value="pyridoxal_pyridoxamine_kinase"/>
    <property type="match status" value="1"/>
</dbReference>
<dbReference type="GO" id="GO:0005524">
    <property type="term" value="F:ATP binding"/>
    <property type="evidence" value="ECO:0007669"/>
    <property type="project" value="UniProtKB-KW"/>
</dbReference>
<keyword evidence="5" id="KW-0418">Kinase</keyword>
<keyword evidence="4" id="KW-0547">Nucleotide-binding</keyword>
<name>A0ABD3QR62_9STRA</name>
<gene>
    <name evidence="8" type="ORF">ACHAWO_007326</name>
</gene>
<keyword evidence="3" id="KW-0808">Transferase</keyword>
<dbReference type="Proteomes" id="UP001530400">
    <property type="component" value="Unassembled WGS sequence"/>
</dbReference>